<reference evidence="2 3" key="1">
    <citation type="submission" date="2021-08" db="EMBL/GenBank/DDBJ databases">
        <title>Draft Genome Sequence of Phanerochaete sordida strain YK-624.</title>
        <authorList>
            <person name="Mori T."/>
            <person name="Dohra H."/>
            <person name="Suzuki T."/>
            <person name="Kawagishi H."/>
            <person name="Hirai H."/>
        </authorList>
    </citation>
    <scope>NUCLEOTIDE SEQUENCE [LARGE SCALE GENOMIC DNA]</scope>
    <source>
        <strain evidence="2 3">YK-624</strain>
    </source>
</reference>
<dbReference type="AlphaFoldDB" id="A0A9P3LCB3"/>
<dbReference type="OrthoDB" id="3226657at2759"/>
<feature type="region of interest" description="Disordered" evidence="1">
    <location>
        <begin position="580"/>
        <end position="607"/>
    </location>
</feature>
<protein>
    <recommendedName>
        <fullName evidence="4">Heterokaryon incompatibility domain-containing protein</fullName>
    </recommendedName>
</protein>
<dbReference type="Proteomes" id="UP000703269">
    <property type="component" value="Unassembled WGS sequence"/>
</dbReference>
<gene>
    <name evidence="2" type="ORF">PsYK624_054940</name>
</gene>
<name>A0A9P3LCB3_9APHY</name>
<feature type="region of interest" description="Disordered" evidence="1">
    <location>
        <begin position="1"/>
        <end position="55"/>
    </location>
</feature>
<evidence type="ECO:0008006" key="4">
    <source>
        <dbReference type="Google" id="ProtNLM"/>
    </source>
</evidence>
<keyword evidence="3" id="KW-1185">Reference proteome</keyword>
<accession>A0A9P3LCB3</accession>
<comment type="caution">
    <text evidence="2">The sequence shown here is derived from an EMBL/GenBank/DDBJ whole genome shotgun (WGS) entry which is preliminary data.</text>
</comment>
<evidence type="ECO:0000313" key="2">
    <source>
        <dbReference type="EMBL" id="GJE89394.1"/>
    </source>
</evidence>
<proteinExistence type="predicted"/>
<feature type="compositionally biased region" description="Basic and acidic residues" evidence="1">
    <location>
        <begin position="592"/>
        <end position="607"/>
    </location>
</feature>
<dbReference type="EMBL" id="BPQB01000012">
    <property type="protein sequence ID" value="GJE89394.1"/>
    <property type="molecule type" value="Genomic_DNA"/>
</dbReference>
<feature type="compositionally biased region" description="Polar residues" evidence="1">
    <location>
        <begin position="19"/>
        <end position="45"/>
    </location>
</feature>
<evidence type="ECO:0000256" key="1">
    <source>
        <dbReference type="SAM" id="MobiDB-lite"/>
    </source>
</evidence>
<evidence type="ECO:0000313" key="3">
    <source>
        <dbReference type="Proteomes" id="UP000703269"/>
    </source>
</evidence>
<organism evidence="2 3">
    <name type="scientific">Phanerochaete sordida</name>
    <dbReference type="NCBI Taxonomy" id="48140"/>
    <lineage>
        <taxon>Eukaryota</taxon>
        <taxon>Fungi</taxon>
        <taxon>Dikarya</taxon>
        <taxon>Basidiomycota</taxon>
        <taxon>Agaricomycotina</taxon>
        <taxon>Agaricomycetes</taxon>
        <taxon>Polyporales</taxon>
        <taxon>Phanerochaetaceae</taxon>
        <taxon>Phanerochaete</taxon>
    </lineage>
</organism>
<sequence length="607" mass="67944">MKGPGIGKSSTGEDRHGQESGSKASTADSAPQGANTHGTAQTPKAQTPKPRKRRFVLEGTSIGILGFDVPWDDDDDNASVMQVSASQLKLPFTSSWPSFDSEENSGFLAYLAHKWRIAWGFAQIARTSKATEKVLFTSGGRGRCFILGPPNRSDIPLQRTHIGSGAIPNDLADVLCTKMTAEDLLHHFNDVMGTNVSLDVPDLFGFLESIRRTSRDFGVAYGKVRAWWACAWHVDPLEALSEARHYQRRIEDLETELDERRRGCTDAFSIGRSDIPPRRVWDLYSNRVLPYGITSVRKNTIPMDPFEDQIPSVVWTVSHSWVVAAARKSVCTPINGNQWPVPVPRATTLEHVRIELLNIGAEYVWLDVLCLRQQGRDEDEAVRIEEWKVDVPTIGYVYRGTRAGRYDRPCATYFNGLGLPLDMTPDALASRTHWLNRVWTLQETLSSFIPCGLTGRPPPADSSMTTLFSRHAALLYQFADERRQLWGQFPNRPRDMLMQELQRRSCTNELDRIAGLGYIAKCSTLPVYRPGANVERAWQLLLKHASGTWRMDVMCTHPADAPFALFPSWDAYVSAGPAFRPPSSGRLQLIDTEPRSPEEPGRRPASP</sequence>